<dbReference type="AlphaFoldDB" id="A0A645I8T9"/>
<evidence type="ECO:0000313" key="1">
    <source>
        <dbReference type="EMBL" id="MPN47336.1"/>
    </source>
</evidence>
<comment type="caution">
    <text evidence="1">The sequence shown here is derived from an EMBL/GenBank/DDBJ whole genome shotgun (WGS) entry which is preliminary data.</text>
</comment>
<protein>
    <submittedName>
        <fullName evidence="1">Uncharacterized protein</fullName>
    </submittedName>
</protein>
<sequence length="50" mass="5450">MGVTAAEKHIGLMPAEYFGTFMADAADIFFIDAEQVVADHDNFFPAVVQT</sequence>
<accession>A0A645I8T9</accession>
<organism evidence="1">
    <name type="scientific">bioreactor metagenome</name>
    <dbReference type="NCBI Taxonomy" id="1076179"/>
    <lineage>
        <taxon>unclassified sequences</taxon>
        <taxon>metagenomes</taxon>
        <taxon>ecological metagenomes</taxon>
    </lineage>
</organism>
<reference evidence="1" key="1">
    <citation type="submission" date="2019-08" db="EMBL/GenBank/DDBJ databases">
        <authorList>
            <person name="Kucharzyk K."/>
            <person name="Murdoch R.W."/>
            <person name="Higgins S."/>
            <person name="Loffler F."/>
        </authorList>
    </citation>
    <scope>NUCLEOTIDE SEQUENCE</scope>
</reference>
<dbReference type="EMBL" id="VSSQ01108757">
    <property type="protein sequence ID" value="MPN47336.1"/>
    <property type="molecule type" value="Genomic_DNA"/>
</dbReference>
<name>A0A645I8T9_9ZZZZ</name>
<proteinExistence type="predicted"/>
<gene>
    <name evidence="1" type="ORF">SDC9_194938</name>
</gene>